<dbReference type="Proteomes" id="UP000799441">
    <property type="component" value="Unassembled WGS sequence"/>
</dbReference>
<name>A0A9P4QIS3_9PEZI</name>
<keyword evidence="4" id="KW-1185">Reference proteome</keyword>
<accession>A0A9P4QIS3</accession>
<feature type="region of interest" description="Disordered" evidence="2">
    <location>
        <begin position="1"/>
        <end position="42"/>
    </location>
</feature>
<dbReference type="OrthoDB" id="2120024at2759"/>
<dbReference type="EMBL" id="MU003767">
    <property type="protein sequence ID" value="KAF2725674.1"/>
    <property type="molecule type" value="Genomic_DNA"/>
</dbReference>
<proteinExistence type="predicted"/>
<comment type="caution">
    <text evidence="3">The sequence shown here is derived from an EMBL/GenBank/DDBJ whole genome shotgun (WGS) entry which is preliminary data.</text>
</comment>
<protein>
    <submittedName>
        <fullName evidence="3">Uncharacterized protein</fullName>
    </submittedName>
</protein>
<evidence type="ECO:0000313" key="3">
    <source>
        <dbReference type="EMBL" id="KAF2725674.1"/>
    </source>
</evidence>
<evidence type="ECO:0000256" key="1">
    <source>
        <dbReference type="SAM" id="Coils"/>
    </source>
</evidence>
<evidence type="ECO:0000256" key="2">
    <source>
        <dbReference type="SAM" id="MobiDB-lite"/>
    </source>
</evidence>
<evidence type="ECO:0000313" key="4">
    <source>
        <dbReference type="Proteomes" id="UP000799441"/>
    </source>
</evidence>
<gene>
    <name evidence="3" type="ORF">K431DRAFT_299997</name>
</gene>
<feature type="compositionally biased region" description="Polar residues" evidence="2">
    <location>
        <begin position="19"/>
        <end position="36"/>
    </location>
</feature>
<sequence length="129" mass="15033">MRPQVPRPFIVHRALPGTRRSNASYQPPSPPSGDQSNPHRDFYKTFGRPVAKNFLIAFCTYQFLYWGWLKLESMEMRKEKEEELSRLEAELKTFQREKETAAVTIRSAPETVEGPSRTPTQSWKAWFGL</sequence>
<keyword evidence="1" id="KW-0175">Coiled coil</keyword>
<dbReference type="AlphaFoldDB" id="A0A9P4QIS3"/>
<organism evidence="3 4">
    <name type="scientific">Polychaeton citri CBS 116435</name>
    <dbReference type="NCBI Taxonomy" id="1314669"/>
    <lineage>
        <taxon>Eukaryota</taxon>
        <taxon>Fungi</taxon>
        <taxon>Dikarya</taxon>
        <taxon>Ascomycota</taxon>
        <taxon>Pezizomycotina</taxon>
        <taxon>Dothideomycetes</taxon>
        <taxon>Dothideomycetidae</taxon>
        <taxon>Capnodiales</taxon>
        <taxon>Capnodiaceae</taxon>
        <taxon>Polychaeton</taxon>
    </lineage>
</organism>
<feature type="coiled-coil region" evidence="1">
    <location>
        <begin position="70"/>
        <end position="104"/>
    </location>
</feature>
<reference evidence="3" key="1">
    <citation type="journal article" date="2020" name="Stud. Mycol.">
        <title>101 Dothideomycetes genomes: a test case for predicting lifestyles and emergence of pathogens.</title>
        <authorList>
            <person name="Haridas S."/>
            <person name="Albert R."/>
            <person name="Binder M."/>
            <person name="Bloem J."/>
            <person name="Labutti K."/>
            <person name="Salamov A."/>
            <person name="Andreopoulos B."/>
            <person name="Baker S."/>
            <person name="Barry K."/>
            <person name="Bills G."/>
            <person name="Bluhm B."/>
            <person name="Cannon C."/>
            <person name="Castanera R."/>
            <person name="Culley D."/>
            <person name="Daum C."/>
            <person name="Ezra D."/>
            <person name="Gonzalez J."/>
            <person name="Henrissat B."/>
            <person name="Kuo A."/>
            <person name="Liang C."/>
            <person name="Lipzen A."/>
            <person name="Lutzoni F."/>
            <person name="Magnuson J."/>
            <person name="Mondo S."/>
            <person name="Nolan M."/>
            <person name="Ohm R."/>
            <person name="Pangilinan J."/>
            <person name="Park H.-J."/>
            <person name="Ramirez L."/>
            <person name="Alfaro M."/>
            <person name="Sun H."/>
            <person name="Tritt A."/>
            <person name="Yoshinaga Y."/>
            <person name="Zwiers L.-H."/>
            <person name="Turgeon B."/>
            <person name="Goodwin S."/>
            <person name="Spatafora J."/>
            <person name="Crous P."/>
            <person name="Grigoriev I."/>
        </authorList>
    </citation>
    <scope>NUCLEOTIDE SEQUENCE</scope>
    <source>
        <strain evidence="3">CBS 116435</strain>
    </source>
</reference>